<evidence type="ECO:0000256" key="11">
    <source>
        <dbReference type="ARBA" id="ARBA00034031"/>
    </source>
</evidence>
<feature type="domain" description="TSEN34 N-terminal" evidence="14">
    <location>
        <begin position="381"/>
        <end position="450"/>
    </location>
</feature>
<dbReference type="CDD" id="cd22363">
    <property type="entry name" value="tRNA-intron_lyase_C"/>
    <property type="match status" value="1"/>
</dbReference>
<dbReference type="OrthoDB" id="289162at2759"/>
<evidence type="ECO:0000313" key="16">
    <source>
        <dbReference type="Proteomes" id="UP000770015"/>
    </source>
</evidence>
<comment type="catalytic activity">
    <reaction evidence="11">
        <text>pretRNA = a 3'-half-tRNA molecule with a 5'-OH end + a 5'-half-tRNA molecule with a 2',3'-cyclic phosphate end + an intron with a 2',3'-cyclic phosphate and a 5'-hydroxyl terminus.</text>
        <dbReference type="EC" id="4.6.1.16"/>
    </reaction>
</comment>
<evidence type="ECO:0000256" key="12">
    <source>
        <dbReference type="SAM" id="MobiDB-lite"/>
    </source>
</evidence>
<evidence type="ECO:0000256" key="3">
    <source>
        <dbReference type="ARBA" id="ARBA00005043"/>
    </source>
</evidence>
<keyword evidence="9" id="KW-0819">tRNA processing</keyword>
<dbReference type="InterPro" id="IPR011856">
    <property type="entry name" value="tRNA_endonuc-like_dom_sf"/>
</dbReference>
<comment type="caution">
    <text evidence="15">The sequence shown here is derived from an EMBL/GenBank/DDBJ whole genome shotgun (WGS) entry which is preliminary data.</text>
</comment>
<feature type="compositionally biased region" description="Polar residues" evidence="12">
    <location>
        <begin position="519"/>
        <end position="529"/>
    </location>
</feature>
<dbReference type="InterPro" id="IPR036167">
    <property type="entry name" value="tRNA_intron_Endo_cat-like_sf"/>
</dbReference>
<dbReference type="GO" id="GO:0008023">
    <property type="term" value="C:transcription elongation factor complex"/>
    <property type="evidence" value="ECO:0007669"/>
    <property type="project" value="TreeGrafter"/>
</dbReference>
<protein>
    <recommendedName>
        <fullName evidence="7">Elongator complex protein 4</fullName>
        <ecNumber evidence="6">4.6.1.16</ecNumber>
    </recommendedName>
</protein>
<dbReference type="Pfam" id="PF01974">
    <property type="entry name" value="tRNA_int_endo"/>
    <property type="match status" value="1"/>
</dbReference>
<dbReference type="Pfam" id="PF05625">
    <property type="entry name" value="PAXNEB"/>
    <property type="match status" value="1"/>
</dbReference>
<dbReference type="Gene3D" id="3.40.1350.10">
    <property type="match status" value="1"/>
</dbReference>
<reference evidence="15" key="1">
    <citation type="journal article" date="2021" name="Nat. Commun.">
        <title>Genetic determinants of endophytism in the Arabidopsis root mycobiome.</title>
        <authorList>
            <person name="Mesny F."/>
            <person name="Miyauchi S."/>
            <person name="Thiergart T."/>
            <person name="Pickel B."/>
            <person name="Atanasova L."/>
            <person name="Karlsson M."/>
            <person name="Huettel B."/>
            <person name="Barry K.W."/>
            <person name="Haridas S."/>
            <person name="Chen C."/>
            <person name="Bauer D."/>
            <person name="Andreopoulos W."/>
            <person name="Pangilinan J."/>
            <person name="LaButti K."/>
            <person name="Riley R."/>
            <person name="Lipzen A."/>
            <person name="Clum A."/>
            <person name="Drula E."/>
            <person name="Henrissat B."/>
            <person name="Kohler A."/>
            <person name="Grigoriev I.V."/>
            <person name="Martin F.M."/>
            <person name="Hacquard S."/>
        </authorList>
    </citation>
    <scope>NUCLEOTIDE SEQUENCE</scope>
    <source>
        <strain evidence="15">MPI-SDFR-AT-0117</strain>
    </source>
</reference>
<dbReference type="PANTHER" id="PTHR12896">
    <property type="entry name" value="PAX6 NEIGHBOR PROTEIN PAXNEB"/>
    <property type="match status" value="1"/>
</dbReference>
<proteinExistence type="inferred from homology"/>
<evidence type="ECO:0000256" key="1">
    <source>
        <dbReference type="ARBA" id="ARBA00004123"/>
    </source>
</evidence>
<dbReference type="AlphaFoldDB" id="A0A9P8V3K6"/>
<evidence type="ECO:0000256" key="7">
    <source>
        <dbReference type="ARBA" id="ARBA00020265"/>
    </source>
</evidence>
<evidence type="ECO:0000256" key="10">
    <source>
        <dbReference type="ARBA" id="ARBA00023242"/>
    </source>
</evidence>
<evidence type="ECO:0000256" key="8">
    <source>
        <dbReference type="ARBA" id="ARBA00022490"/>
    </source>
</evidence>
<dbReference type="Pfam" id="PF26577">
    <property type="entry name" value="TSEN34_N"/>
    <property type="match status" value="1"/>
</dbReference>
<dbReference type="GO" id="GO:0033588">
    <property type="term" value="C:elongator holoenzyme complex"/>
    <property type="evidence" value="ECO:0007669"/>
    <property type="project" value="InterPro"/>
</dbReference>
<feature type="domain" description="tRNA intron endonuclease catalytic" evidence="13">
    <location>
        <begin position="585"/>
        <end position="650"/>
    </location>
</feature>
<evidence type="ECO:0000259" key="14">
    <source>
        <dbReference type="Pfam" id="PF26577"/>
    </source>
</evidence>
<feature type="region of interest" description="Disordered" evidence="12">
    <location>
        <begin position="486"/>
        <end position="541"/>
    </location>
</feature>
<dbReference type="Gene3D" id="3.40.50.300">
    <property type="entry name" value="P-loop containing nucleotide triphosphate hydrolases"/>
    <property type="match status" value="1"/>
</dbReference>
<gene>
    <name evidence="15" type="ORF">F5X68DRAFT_159776</name>
</gene>
<dbReference type="CDD" id="cd19494">
    <property type="entry name" value="Elp4"/>
    <property type="match status" value="1"/>
</dbReference>
<feature type="region of interest" description="Disordered" evidence="12">
    <location>
        <begin position="559"/>
        <end position="578"/>
    </location>
</feature>
<organism evidence="15 16">
    <name type="scientific">Plectosphaerella plurivora</name>
    <dbReference type="NCBI Taxonomy" id="936078"/>
    <lineage>
        <taxon>Eukaryota</taxon>
        <taxon>Fungi</taxon>
        <taxon>Dikarya</taxon>
        <taxon>Ascomycota</taxon>
        <taxon>Pezizomycotina</taxon>
        <taxon>Sordariomycetes</taxon>
        <taxon>Hypocreomycetidae</taxon>
        <taxon>Glomerellales</taxon>
        <taxon>Plectosphaerellaceae</taxon>
        <taxon>Plectosphaerella</taxon>
    </lineage>
</organism>
<evidence type="ECO:0000256" key="5">
    <source>
        <dbReference type="ARBA" id="ARBA00008078"/>
    </source>
</evidence>
<evidence type="ECO:0000313" key="15">
    <source>
        <dbReference type="EMBL" id="KAH6668568.1"/>
    </source>
</evidence>
<keyword evidence="16" id="KW-1185">Reference proteome</keyword>
<dbReference type="InterPro" id="IPR027417">
    <property type="entry name" value="P-loop_NTPase"/>
</dbReference>
<dbReference type="InterPro" id="IPR006677">
    <property type="entry name" value="tRNA_intron_Endonuc_cat-like"/>
</dbReference>
<comment type="similarity">
    <text evidence="5">Belongs to the tRNA-intron endonuclease family.</text>
</comment>
<keyword evidence="8" id="KW-0963">Cytoplasm</keyword>
<evidence type="ECO:0000256" key="2">
    <source>
        <dbReference type="ARBA" id="ARBA00004496"/>
    </source>
</evidence>
<dbReference type="InterPro" id="IPR008728">
    <property type="entry name" value="Elongator_complex_protein_4"/>
</dbReference>
<evidence type="ECO:0000256" key="9">
    <source>
        <dbReference type="ARBA" id="ARBA00022694"/>
    </source>
</evidence>
<dbReference type="GO" id="GO:0003676">
    <property type="term" value="F:nucleic acid binding"/>
    <property type="evidence" value="ECO:0007669"/>
    <property type="project" value="InterPro"/>
</dbReference>
<dbReference type="GO" id="GO:0005737">
    <property type="term" value="C:cytoplasm"/>
    <property type="evidence" value="ECO:0007669"/>
    <property type="project" value="UniProtKB-SubCell"/>
</dbReference>
<dbReference type="GO" id="GO:0002098">
    <property type="term" value="P:tRNA wobble uridine modification"/>
    <property type="evidence" value="ECO:0007669"/>
    <property type="project" value="InterPro"/>
</dbReference>
<dbReference type="InterPro" id="IPR059049">
    <property type="entry name" value="TSEN34_N"/>
</dbReference>
<dbReference type="PANTHER" id="PTHR12896:SF1">
    <property type="entry name" value="ELONGATOR COMPLEX PROTEIN 4"/>
    <property type="match status" value="1"/>
</dbReference>
<comment type="similarity">
    <text evidence="4">Belongs to the ELP4 family.</text>
</comment>
<sequence>MSFRKKNVVLGAPASGPPGSVASRIVPQQEKVVVPGVRPSPLDGRTTTSTGTASLDQYLAGHAGFPIGTLLLVEEHGTTDFAGVLLKYYAAEGLVQGHHVHVLGLGEGWRAELPGLAKEKSSSRTQAPVPSADKMKIAWRYETLNRNNGRAEPDSPASNMTSSGGVFCHSFDLASRLDPKDIKGQLHASDSISAPGRPGPGATPQSALKSFIITIAERLKTAPPGTVHRVVVPTILSPTLYEPSACRPSEVLQFFHALRGLLRQYPAHLTAMVTLPATLYPRSTGLTRWMEILSDGVLELIPLSQPVHTQPNAKPEDAAQGMVKVHRLPIYSERGGGKEGKPSQEDLSFKLSSSSGLVIRPFSLPPVGRATMADSRPVPVVRISKIADRYLVFDAEHVSALRRVHGISSMLAGSTPQNPTQNVFLSLPLELLPEEAASLVEKKAAVLVDEAAFHVDALRSSDSRTREAYLASLNETRDLARRHIAEEQQAKRAASKAQEARAREKKNKKKGAAQAAAATSPQDAASSLFTPDDAQKSAAPTPVDPFEAALAKPMAVTPTTSAGLEAPGGEEGHMVDAPPIGPLQRHLVANGYFITPGLRFGAKYSVYPGDSLRYHAHFLASDYKWDEGIPMLDIVGSGRLGTSVKKSFLMGGAPDAAPGEESVDRTRAFSLEWAAM</sequence>
<dbReference type="EC" id="4.6.1.16" evidence="6"/>
<evidence type="ECO:0000256" key="6">
    <source>
        <dbReference type="ARBA" id="ARBA00012573"/>
    </source>
</evidence>
<dbReference type="GO" id="GO:0000213">
    <property type="term" value="F:tRNA-intron lyase activity"/>
    <property type="evidence" value="ECO:0007669"/>
    <property type="project" value="UniProtKB-EC"/>
</dbReference>
<evidence type="ECO:0000259" key="13">
    <source>
        <dbReference type="Pfam" id="PF01974"/>
    </source>
</evidence>
<keyword evidence="10" id="KW-0539">Nucleus</keyword>
<comment type="subcellular location">
    <subcellularLocation>
        <location evidence="2">Cytoplasm</location>
    </subcellularLocation>
    <subcellularLocation>
        <location evidence="1">Nucleus</location>
    </subcellularLocation>
</comment>
<dbReference type="EMBL" id="JAGSXJ010000033">
    <property type="protein sequence ID" value="KAH6668568.1"/>
    <property type="molecule type" value="Genomic_DNA"/>
</dbReference>
<dbReference type="Proteomes" id="UP000770015">
    <property type="component" value="Unassembled WGS sequence"/>
</dbReference>
<accession>A0A9P8V3K6</accession>
<comment type="pathway">
    <text evidence="3">tRNA modification; 5-methoxycarbonylmethyl-2-thiouridine-tRNA biosynthesis.</text>
</comment>
<name>A0A9P8V3K6_9PEZI</name>
<dbReference type="GO" id="GO:0006388">
    <property type="term" value="P:tRNA splicing, via endonucleolytic cleavage and ligation"/>
    <property type="evidence" value="ECO:0007669"/>
    <property type="project" value="InterPro"/>
</dbReference>
<dbReference type="SUPFAM" id="SSF53032">
    <property type="entry name" value="tRNA-intron endonuclease catalytic domain-like"/>
    <property type="match status" value="1"/>
</dbReference>
<evidence type="ECO:0000256" key="4">
    <source>
        <dbReference type="ARBA" id="ARBA00007573"/>
    </source>
</evidence>